<dbReference type="InterPro" id="IPR050177">
    <property type="entry name" value="Lipid_A_modif_metabolic_enz"/>
</dbReference>
<dbReference type="CDD" id="cd05265">
    <property type="entry name" value="SDR_a1"/>
    <property type="match status" value="1"/>
</dbReference>
<dbReference type="PROSITE" id="PS51318">
    <property type="entry name" value="TAT"/>
    <property type="match status" value="1"/>
</dbReference>
<dbReference type="PROSITE" id="PS51257">
    <property type="entry name" value="PROKAR_LIPOPROTEIN"/>
    <property type="match status" value="1"/>
</dbReference>
<dbReference type="InterPro" id="IPR036291">
    <property type="entry name" value="NAD(P)-bd_dom_sf"/>
</dbReference>
<dbReference type="Proteomes" id="UP001611383">
    <property type="component" value="Chromosome"/>
</dbReference>
<feature type="domain" description="NAD-dependent epimerase/dehydratase" evidence="1">
    <location>
        <begin position="45"/>
        <end position="86"/>
    </location>
</feature>
<dbReference type="EMBL" id="CP043494">
    <property type="protein sequence ID" value="WNG43519.1"/>
    <property type="molecule type" value="Genomic_DNA"/>
</dbReference>
<gene>
    <name evidence="2" type="ORF">F0U60_04960</name>
</gene>
<name>A0ABY9WK46_9BACT</name>
<evidence type="ECO:0000259" key="1">
    <source>
        <dbReference type="Pfam" id="PF01370"/>
    </source>
</evidence>
<organism evidence="2 3">
    <name type="scientific">Archangium minus</name>
    <dbReference type="NCBI Taxonomy" id="83450"/>
    <lineage>
        <taxon>Bacteria</taxon>
        <taxon>Pseudomonadati</taxon>
        <taxon>Myxococcota</taxon>
        <taxon>Myxococcia</taxon>
        <taxon>Myxococcales</taxon>
        <taxon>Cystobacterineae</taxon>
        <taxon>Archangiaceae</taxon>
        <taxon>Archangium</taxon>
    </lineage>
</organism>
<dbReference type="PANTHER" id="PTHR43245">
    <property type="entry name" value="BIFUNCTIONAL POLYMYXIN RESISTANCE PROTEIN ARNA"/>
    <property type="match status" value="1"/>
</dbReference>
<dbReference type="PANTHER" id="PTHR43245:SF13">
    <property type="entry name" value="UDP-D-APIOSE_UDP-D-XYLOSE SYNTHASE 2"/>
    <property type="match status" value="1"/>
</dbReference>
<feature type="domain" description="NAD-dependent epimerase/dehydratase" evidence="1">
    <location>
        <begin position="128"/>
        <end position="255"/>
    </location>
</feature>
<dbReference type="Pfam" id="PF01370">
    <property type="entry name" value="Epimerase"/>
    <property type="match status" value="2"/>
</dbReference>
<dbReference type="Gene3D" id="3.40.50.720">
    <property type="entry name" value="NAD(P)-binding Rossmann-like Domain"/>
    <property type="match status" value="1"/>
</dbReference>
<reference evidence="2 3" key="1">
    <citation type="submission" date="2019-08" db="EMBL/GenBank/DDBJ databases">
        <title>Archangium and Cystobacter genomes.</title>
        <authorList>
            <person name="Chen I.-C.K."/>
            <person name="Wielgoss S."/>
        </authorList>
    </citation>
    <scope>NUCLEOTIDE SEQUENCE [LARGE SCALE GENOMIC DNA]</scope>
    <source>
        <strain evidence="2 3">Cbm 6</strain>
    </source>
</reference>
<proteinExistence type="predicted"/>
<protein>
    <submittedName>
        <fullName evidence="2">SDR family oxidoreductase</fullName>
    </submittedName>
</protein>
<keyword evidence="3" id="KW-1185">Reference proteome</keyword>
<dbReference type="SUPFAM" id="SSF51735">
    <property type="entry name" value="NAD(P)-binding Rossmann-fold domains"/>
    <property type="match status" value="1"/>
</dbReference>
<evidence type="ECO:0000313" key="2">
    <source>
        <dbReference type="EMBL" id="WNG43519.1"/>
    </source>
</evidence>
<accession>A0ABY9WK46</accession>
<dbReference type="InterPro" id="IPR001509">
    <property type="entry name" value="Epimerase_deHydtase"/>
</dbReference>
<sequence length="387" mass="41696">MKLTRRGVLQGAAALGSLWAVGCSATRERGGAAGASTPRGGSKRILILGGTGFLGPQLVEAARARGHTVTLFNRGKTRPHLFPDVEKLHGDRDPKNGEGLKALEGRSWDAVIDTSGYVPRIVRASAELLAPNVGHYVFISTISVYKELPRPGMDEDAPLATVDDPTNENVRDNYGALKALCEKAAEAVFPGRTTNIRPGLIVGPDDPTQRFSYWPVRVARGGEVLAPGDGSDPIQFIDVRDLAEWTLLTVENRDVGIFNATGPDKPLSMKGLLEACKQASQSDATFTWADAAFLETQNVAAWTDMPVWVTPGGELAGMSAVSNARAMARGLKFRPTVDTARDTLAWFNGLPPERQAELQKRAGLSPEREREVLAAWHRQRAGSAQAR</sequence>
<dbReference type="InterPro" id="IPR006311">
    <property type="entry name" value="TAT_signal"/>
</dbReference>
<evidence type="ECO:0000313" key="3">
    <source>
        <dbReference type="Proteomes" id="UP001611383"/>
    </source>
</evidence>
<dbReference type="RefSeq" id="WP_395814634.1">
    <property type="nucleotide sequence ID" value="NZ_CP043494.1"/>
</dbReference>